<name>A0ABX0H1C1_9BACT</name>
<evidence type="ECO:0000313" key="3">
    <source>
        <dbReference type="Proteomes" id="UP000649799"/>
    </source>
</evidence>
<keyword evidence="3" id="KW-1185">Reference proteome</keyword>
<proteinExistence type="predicted"/>
<feature type="transmembrane region" description="Helical" evidence="1">
    <location>
        <begin position="103"/>
        <end position="120"/>
    </location>
</feature>
<accession>A0ABX0H1C1</accession>
<dbReference type="Proteomes" id="UP000649799">
    <property type="component" value="Unassembled WGS sequence"/>
</dbReference>
<evidence type="ECO:0000313" key="2">
    <source>
        <dbReference type="EMBL" id="NHE55581.1"/>
    </source>
</evidence>
<dbReference type="EMBL" id="JAANYN010000001">
    <property type="protein sequence ID" value="NHE55581.1"/>
    <property type="molecule type" value="Genomic_DNA"/>
</dbReference>
<feature type="transmembrane region" description="Helical" evidence="1">
    <location>
        <begin position="54"/>
        <end position="74"/>
    </location>
</feature>
<reference evidence="2 3" key="1">
    <citation type="submission" date="2020-03" db="EMBL/GenBank/DDBJ databases">
        <title>Cyclobacterium plantarum sp. nov., a marine bacterium isolated from a coastal-marine wetland.</title>
        <authorList>
            <person name="Sanchez-Porro C."/>
            <person name="Ventosa A."/>
            <person name="Amoozegar M."/>
        </authorList>
    </citation>
    <scope>NUCLEOTIDE SEQUENCE [LARGE SCALE GENOMIC DNA]</scope>
    <source>
        <strain evidence="2 3">GBPx2</strain>
    </source>
</reference>
<organism evidence="2 3">
    <name type="scientific">Cyclobacterium plantarum</name>
    <dbReference type="NCBI Taxonomy" id="2716263"/>
    <lineage>
        <taxon>Bacteria</taxon>
        <taxon>Pseudomonadati</taxon>
        <taxon>Bacteroidota</taxon>
        <taxon>Cytophagia</taxon>
        <taxon>Cytophagales</taxon>
        <taxon>Cyclobacteriaceae</taxon>
        <taxon>Cyclobacterium</taxon>
    </lineage>
</organism>
<keyword evidence="1" id="KW-1133">Transmembrane helix</keyword>
<keyword evidence="1" id="KW-0812">Transmembrane</keyword>
<comment type="caution">
    <text evidence="2">The sequence shown here is derived from an EMBL/GenBank/DDBJ whole genome shotgun (WGS) entry which is preliminary data.</text>
</comment>
<evidence type="ECO:0000256" key="1">
    <source>
        <dbReference type="SAM" id="Phobius"/>
    </source>
</evidence>
<keyword evidence="1" id="KW-0472">Membrane</keyword>
<sequence>MDRELLILELKKKFRLMEQKVLLLIAVPLPFFSFAYLYTSSGNMQFDMPALPQILSHVIFGLVGFLLFFQYYAFRKKIMLIRNAPATLNEKLTHYGKATFGRYWSLFWAGLLSAVGLFIFDNQLFTIAYALNLIFISIGKPTPDRIIKALKLKKEEKDMVFEINRREN</sequence>
<protein>
    <submittedName>
        <fullName evidence="2">Uncharacterized protein</fullName>
    </submittedName>
</protein>
<feature type="transmembrane region" description="Helical" evidence="1">
    <location>
        <begin position="21"/>
        <end position="39"/>
    </location>
</feature>
<gene>
    <name evidence="2" type="ORF">G9Q97_02005</name>
</gene>